<name>A0ABV3SW99_9HYPH</name>
<dbReference type="Proteomes" id="UP001556692">
    <property type="component" value="Unassembled WGS sequence"/>
</dbReference>
<dbReference type="EMBL" id="JBDPGJ010000024">
    <property type="protein sequence ID" value="MEX0409820.1"/>
    <property type="molecule type" value="Genomic_DNA"/>
</dbReference>
<accession>A0ABV3SW99</accession>
<reference evidence="1 2" key="1">
    <citation type="submission" date="2024-05" db="EMBL/GenBank/DDBJ databases">
        <authorList>
            <person name="Jiang F."/>
        </authorList>
    </citation>
    <scope>NUCLEOTIDE SEQUENCE [LARGE SCALE GENOMIC DNA]</scope>
    <source>
        <strain evidence="1 2">LZ166</strain>
    </source>
</reference>
<comment type="caution">
    <text evidence="1">The sequence shown here is derived from an EMBL/GenBank/DDBJ whole genome shotgun (WGS) entry which is preliminary data.</text>
</comment>
<sequence>MVQAAKSCAEADRRRRKRESGVTEMVNFYRQPGRRQRFLLPVEMSEWVSETNMVLLLLDVIELMDLAALEGRS</sequence>
<keyword evidence="2" id="KW-1185">Reference proteome</keyword>
<evidence type="ECO:0000313" key="1">
    <source>
        <dbReference type="EMBL" id="MEX0409820.1"/>
    </source>
</evidence>
<evidence type="ECO:0000313" key="2">
    <source>
        <dbReference type="Proteomes" id="UP001556692"/>
    </source>
</evidence>
<dbReference type="RefSeq" id="WP_367957700.1">
    <property type="nucleotide sequence ID" value="NZ_JBDPGJ010000024.1"/>
</dbReference>
<organism evidence="1 2">
    <name type="scientific">Aquibium pacificus</name>
    <dbReference type="NCBI Taxonomy" id="3153579"/>
    <lineage>
        <taxon>Bacteria</taxon>
        <taxon>Pseudomonadati</taxon>
        <taxon>Pseudomonadota</taxon>
        <taxon>Alphaproteobacteria</taxon>
        <taxon>Hyphomicrobiales</taxon>
        <taxon>Phyllobacteriaceae</taxon>
        <taxon>Aquibium</taxon>
    </lineage>
</organism>
<proteinExistence type="predicted"/>
<gene>
    <name evidence="1" type="ORF">ABGN05_29860</name>
</gene>
<protein>
    <submittedName>
        <fullName evidence="1">Uncharacterized protein</fullName>
    </submittedName>
</protein>